<gene>
    <name evidence="2" type="ORF">Plil01_000402800</name>
</gene>
<comment type="caution">
    <text evidence="2">The sequence shown here is derived from an EMBL/GenBank/DDBJ whole genome shotgun (WGS) entry which is preliminary data.</text>
</comment>
<proteinExistence type="predicted"/>
<dbReference type="EMBL" id="BSXW01000161">
    <property type="protein sequence ID" value="GMF13565.1"/>
    <property type="molecule type" value="Genomic_DNA"/>
</dbReference>
<evidence type="ECO:0000256" key="1">
    <source>
        <dbReference type="SAM" id="MobiDB-lite"/>
    </source>
</evidence>
<keyword evidence="3" id="KW-1185">Reference proteome</keyword>
<organism evidence="2 3">
    <name type="scientific">Phytophthora lilii</name>
    <dbReference type="NCBI Taxonomy" id="2077276"/>
    <lineage>
        <taxon>Eukaryota</taxon>
        <taxon>Sar</taxon>
        <taxon>Stramenopiles</taxon>
        <taxon>Oomycota</taxon>
        <taxon>Peronosporomycetes</taxon>
        <taxon>Peronosporales</taxon>
        <taxon>Peronosporaceae</taxon>
        <taxon>Phytophthora</taxon>
    </lineage>
</organism>
<reference evidence="2" key="1">
    <citation type="submission" date="2023-04" db="EMBL/GenBank/DDBJ databases">
        <title>Phytophthora lilii NBRC 32176.</title>
        <authorList>
            <person name="Ichikawa N."/>
            <person name="Sato H."/>
            <person name="Tonouchi N."/>
        </authorList>
    </citation>
    <scope>NUCLEOTIDE SEQUENCE</scope>
    <source>
        <strain evidence="2">NBRC 32176</strain>
    </source>
</reference>
<name>A0A9W6TG71_9STRA</name>
<dbReference type="OrthoDB" id="127674at2759"/>
<protein>
    <submittedName>
        <fullName evidence="2">Unnamed protein product</fullName>
    </submittedName>
</protein>
<evidence type="ECO:0000313" key="3">
    <source>
        <dbReference type="Proteomes" id="UP001165083"/>
    </source>
</evidence>
<dbReference type="AlphaFoldDB" id="A0A9W6TG71"/>
<dbReference type="Proteomes" id="UP001165083">
    <property type="component" value="Unassembled WGS sequence"/>
</dbReference>
<evidence type="ECO:0000313" key="2">
    <source>
        <dbReference type="EMBL" id="GMF13565.1"/>
    </source>
</evidence>
<accession>A0A9W6TG71</accession>
<sequence>MLDAAAHMLLLQQQAKIKAERPADASFLPLSLALACLLRQPPAGLAPPAGGLSLQALDRLPQAALERALAAQLLDEPLRAFAFVCALVRYAKLARALLSICQGHLQKRATTAQAAQQLVQAVVAALPPQEPPSPSPSPSPAPEPPKVDEKRVTPTEPPAAAADPAGIMRRAVGRDVGDGSAVLETMKKYAGDTRIQAHGVRALKGVIRGNGVEDKQVDDFPTAIVTEDDDTRRQERRKADADSRRVVQTVIDKMKQFPESLPLQRDGLLSLAEYASQADEHVGVITSSGGVISIIDAMVGLPDDASANMAGLSVLAHPKIAGADACCLHEH</sequence>
<feature type="compositionally biased region" description="Pro residues" evidence="1">
    <location>
        <begin position="128"/>
        <end position="144"/>
    </location>
</feature>
<feature type="region of interest" description="Disordered" evidence="1">
    <location>
        <begin position="127"/>
        <end position="168"/>
    </location>
</feature>